<dbReference type="PANTHER" id="PTHR23321:SF26">
    <property type="entry name" value="SMALL RIBOSOMAL SUBUNIT PROTEIN US15M"/>
    <property type="match status" value="1"/>
</dbReference>
<evidence type="ECO:0008006" key="7">
    <source>
        <dbReference type="Google" id="ProtNLM"/>
    </source>
</evidence>
<dbReference type="Proteomes" id="UP000268162">
    <property type="component" value="Unassembled WGS sequence"/>
</dbReference>
<protein>
    <recommendedName>
        <fullName evidence="7">Ribosomal protein S15</fullName>
    </recommendedName>
</protein>
<dbReference type="STRING" id="215637.A0A4P9ZZF9"/>
<dbReference type="Gene3D" id="1.10.287.10">
    <property type="entry name" value="S15/NS1, RNA-binding"/>
    <property type="match status" value="1"/>
</dbReference>
<dbReference type="GO" id="GO:0003735">
    <property type="term" value="F:structural constituent of ribosome"/>
    <property type="evidence" value="ECO:0007669"/>
    <property type="project" value="InterPro"/>
</dbReference>
<dbReference type="AlphaFoldDB" id="A0A4P9ZZF9"/>
<keyword evidence="2 4" id="KW-0689">Ribosomal protein</keyword>
<dbReference type="Pfam" id="PF00312">
    <property type="entry name" value="Ribosomal_S15"/>
    <property type="match status" value="1"/>
</dbReference>
<comment type="similarity">
    <text evidence="1 4">Belongs to the universal ribosomal protein uS15 family.</text>
</comment>
<evidence type="ECO:0000256" key="2">
    <source>
        <dbReference type="ARBA" id="ARBA00022980"/>
    </source>
</evidence>
<organism evidence="5 6">
    <name type="scientific">Dimargaris cristalligena</name>
    <dbReference type="NCBI Taxonomy" id="215637"/>
    <lineage>
        <taxon>Eukaryota</taxon>
        <taxon>Fungi</taxon>
        <taxon>Fungi incertae sedis</taxon>
        <taxon>Zoopagomycota</taxon>
        <taxon>Kickxellomycotina</taxon>
        <taxon>Dimargaritomycetes</taxon>
        <taxon>Dimargaritales</taxon>
        <taxon>Dimargaritaceae</taxon>
        <taxon>Dimargaris</taxon>
    </lineage>
</organism>
<evidence type="ECO:0000313" key="6">
    <source>
        <dbReference type="Proteomes" id="UP000268162"/>
    </source>
</evidence>
<keyword evidence="6" id="KW-1185">Reference proteome</keyword>
<gene>
    <name evidence="5" type="ORF">BJ085DRAFT_32101</name>
</gene>
<sequence length="260" mass="29658">MSFVSPISRPLIRGAGPVTTIGRWVHTTSPVTAKVSLRKQEIRASIKKAQEEAVLRREERRKLVDTPFLNSLIDPQKLFQSTLESSTRAPIEEASEAVPRAILGLTTDDQKFLLESVPQVKLTHSKLANEDDTWAARTAAENVAKVLSLENAGSPEITKWNKQLAVRTFGRKEHDTGSSEVQAAIWTIRINNLKLHLLKNPKDKYNCRRYIMLQHKRAKILRYLKRCSLERYAKCIKQLGLRPEMVEEQIKPISRVTEEE</sequence>
<dbReference type="PANTHER" id="PTHR23321">
    <property type="entry name" value="RIBOSOMAL PROTEIN S15, BACTERIAL AND ORGANELLAR"/>
    <property type="match status" value="1"/>
</dbReference>
<name>A0A4P9ZZF9_9FUNG</name>
<dbReference type="SMART" id="SM01387">
    <property type="entry name" value="Ribosomal_S15"/>
    <property type="match status" value="1"/>
</dbReference>
<evidence type="ECO:0000256" key="4">
    <source>
        <dbReference type="RuleBase" id="RU003919"/>
    </source>
</evidence>
<dbReference type="InterPro" id="IPR009068">
    <property type="entry name" value="uS15_NS1_RNA-bd_sf"/>
</dbReference>
<dbReference type="EMBL" id="ML002328">
    <property type="protein sequence ID" value="RKP38808.1"/>
    <property type="molecule type" value="Genomic_DNA"/>
</dbReference>
<dbReference type="InterPro" id="IPR000589">
    <property type="entry name" value="Ribosomal_uS15"/>
</dbReference>
<accession>A0A4P9ZZF9</accession>
<dbReference type="NCBIfam" id="TIGR00952">
    <property type="entry name" value="S15_bact"/>
    <property type="match status" value="1"/>
</dbReference>
<dbReference type="GO" id="GO:0006412">
    <property type="term" value="P:translation"/>
    <property type="evidence" value="ECO:0007669"/>
    <property type="project" value="InterPro"/>
</dbReference>
<reference evidence="6" key="1">
    <citation type="journal article" date="2018" name="Nat. Microbiol.">
        <title>Leveraging single-cell genomics to expand the fungal tree of life.</title>
        <authorList>
            <person name="Ahrendt S.R."/>
            <person name="Quandt C.A."/>
            <person name="Ciobanu D."/>
            <person name="Clum A."/>
            <person name="Salamov A."/>
            <person name="Andreopoulos B."/>
            <person name="Cheng J.F."/>
            <person name="Woyke T."/>
            <person name="Pelin A."/>
            <person name="Henrissat B."/>
            <person name="Reynolds N.K."/>
            <person name="Benny G.L."/>
            <person name="Smith M.E."/>
            <person name="James T.Y."/>
            <person name="Grigoriev I.V."/>
        </authorList>
    </citation>
    <scope>NUCLEOTIDE SEQUENCE [LARGE SCALE GENOMIC DNA]</scope>
    <source>
        <strain evidence="6">RSA 468</strain>
    </source>
</reference>
<dbReference type="GO" id="GO:1990904">
    <property type="term" value="C:ribonucleoprotein complex"/>
    <property type="evidence" value="ECO:0007669"/>
    <property type="project" value="UniProtKB-KW"/>
</dbReference>
<evidence type="ECO:0000256" key="3">
    <source>
        <dbReference type="ARBA" id="ARBA00023274"/>
    </source>
</evidence>
<dbReference type="GO" id="GO:0005737">
    <property type="term" value="C:cytoplasm"/>
    <property type="evidence" value="ECO:0007669"/>
    <property type="project" value="UniProtKB-ARBA"/>
</dbReference>
<evidence type="ECO:0000313" key="5">
    <source>
        <dbReference type="EMBL" id="RKP38808.1"/>
    </source>
</evidence>
<dbReference type="InterPro" id="IPR005290">
    <property type="entry name" value="Ribosomal_uS15_bac-type"/>
</dbReference>
<keyword evidence="3 4" id="KW-0687">Ribonucleoprotein</keyword>
<dbReference type="GO" id="GO:0005840">
    <property type="term" value="C:ribosome"/>
    <property type="evidence" value="ECO:0007669"/>
    <property type="project" value="UniProtKB-KW"/>
</dbReference>
<dbReference type="SUPFAM" id="SSF47060">
    <property type="entry name" value="S15/NS1 RNA-binding domain"/>
    <property type="match status" value="1"/>
</dbReference>
<evidence type="ECO:0000256" key="1">
    <source>
        <dbReference type="ARBA" id="ARBA00008434"/>
    </source>
</evidence>
<dbReference type="HAMAP" id="MF_01343_B">
    <property type="entry name" value="Ribosomal_uS15_B"/>
    <property type="match status" value="1"/>
</dbReference>
<proteinExistence type="inferred from homology"/>
<dbReference type="CDD" id="cd00353">
    <property type="entry name" value="Ribosomal_S15p_S13e"/>
    <property type="match status" value="1"/>
</dbReference>